<dbReference type="InterPro" id="IPR028942">
    <property type="entry name" value="WHIM1_dom"/>
</dbReference>
<reference evidence="6" key="5">
    <citation type="journal article" date="2021" name="G3 (Bethesda)">
        <title>Aegilops tauschii genome assembly Aet v5.0 features greater sequence contiguity and improved annotation.</title>
        <authorList>
            <person name="Wang L."/>
            <person name="Zhu T."/>
            <person name="Rodriguez J.C."/>
            <person name="Deal K.R."/>
            <person name="Dubcovsky J."/>
            <person name="McGuire P.E."/>
            <person name="Lux T."/>
            <person name="Spannagl M."/>
            <person name="Mayer K.F.X."/>
            <person name="Baldrich P."/>
            <person name="Meyers B.C."/>
            <person name="Huo N."/>
            <person name="Gu Y.Q."/>
            <person name="Zhou H."/>
            <person name="Devos K.M."/>
            <person name="Bennetzen J.L."/>
            <person name="Unver T."/>
            <person name="Budak H."/>
            <person name="Gulick P.J."/>
            <person name="Galiba G."/>
            <person name="Kalapos B."/>
            <person name="Nelson D.R."/>
            <person name="Li P."/>
            <person name="You F.M."/>
            <person name="Luo M.C."/>
            <person name="Dvorak J."/>
        </authorList>
    </citation>
    <scope>NUCLEOTIDE SEQUENCE [LARGE SCALE GENOMIC DNA]</scope>
    <source>
        <strain evidence="6">cv. AL8/78</strain>
    </source>
</reference>
<evidence type="ECO:0000256" key="3">
    <source>
        <dbReference type="SAM" id="MobiDB-lite"/>
    </source>
</evidence>
<dbReference type="Proteomes" id="UP000015105">
    <property type="component" value="Chromosome 3D"/>
</dbReference>
<feature type="compositionally biased region" description="Low complexity" evidence="3">
    <location>
        <begin position="128"/>
        <end position="139"/>
    </location>
</feature>
<feature type="domain" description="WHIM2" evidence="5">
    <location>
        <begin position="216"/>
        <end position="269"/>
    </location>
</feature>
<evidence type="ECO:0000259" key="4">
    <source>
        <dbReference type="Pfam" id="PF15612"/>
    </source>
</evidence>
<proteinExistence type="predicted"/>
<dbReference type="PANTHER" id="PTHR36968:SF15">
    <property type="entry name" value="HOMEOBOX-DDT DOMAIN PROTEIN RLT1"/>
    <property type="match status" value="1"/>
</dbReference>
<reference evidence="7" key="1">
    <citation type="journal article" date="2014" name="Science">
        <title>Ancient hybridizations among the ancestral genomes of bread wheat.</title>
        <authorList>
            <consortium name="International Wheat Genome Sequencing Consortium,"/>
            <person name="Marcussen T."/>
            <person name="Sandve S.R."/>
            <person name="Heier L."/>
            <person name="Spannagl M."/>
            <person name="Pfeifer M."/>
            <person name="Jakobsen K.S."/>
            <person name="Wulff B.B."/>
            <person name="Steuernagel B."/>
            <person name="Mayer K.F."/>
            <person name="Olsen O.A."/>
        </authorList>
    </citation>
    <scope>NUCLEOTIDE SEQUENCE [LARGE SCALE GENOMIC DNA]</scope>
    <source>
        <strain evidence="7">cv. AL8/78</strain>
    </source>
</reference>
<dbReference type="GO" id="GO:0006357">
    <property type="term" value="P:regulation of transcription by RNA polymerase II"/>
    <property type="evidence" value="ECO:0007669"/>
    <property type="project" value="InterPro"/>
</dbReference>
<dbReference type="PANTHER" id="PTHR36968">
    <property type="entry name" value="HOMEOBOX-DDT DOMAIN PROTEIN RLT2"/>
    <property type="match status" value="1"/>
</dbReference>
<dbReference type="GO" id="GO:0005634">
    <property type="term" value="C:nucleus"/>
    <property type="evidence" value="ECO:0007669"/>
    <property type="project" value="UniProtKB-SubCell"/>
</dbReference>
<protein>
    <recommendedName>
        <fullName evidence="8">WHIM2 domain-containing protein</fullName>
    </recommendedName>
</protein>
<dbReference type="Pfam" id="PF15613">
    <property type="entry name" value="WSD"/>
    <property type="match status" value="1"/>
</dbReference>
<dbReference type="AlphaFoldDB" id="A0A453F7J9"/>
<evidence type="ECO:0000313" key="6">
    <source>
        <dbReference type="EnsemblPlants" id="AET3Gv20598900.12"/>
    </source>
</evidence>
<reference evidence="6" key="3">
    <citation type="journal article" date="2017" name="Nature">
        <title>Genome sequence of the progenitor of the wheat D genome Aegilops tauschii.</title>
        <authorList>
            <person name="Luo M.C."/>
            <person name="Gu Y.Q."/>
            <person name="Puiu D."/>
            <person name="Wang H."/>
            <person name="Twardziok S.O."/>
            <person name="Deal K.R."/>
            <person name="Huo N."/>
            <person name="Zhu T."/>
            <person name="Wang L."/>
            <person name="Wang Y."/>
            <person name="McGuire P.E."/>
            <person name="Liu S."/>
            <person name="Long H."/>
            <person name="Ramasamy R.K."/>
            <person name="Rodriguez J.C."/>
            <person name="Van S.L."/>
            <person name="Yuan L."/>
            <person name="Wang Z."/>
            <person name="Xia Z."/>
            <person name="Xiao L."/>
            <person name="Anderson O.D."/>
            <person name="Ouyang S."/>
            <person name="Liang Y."/>
            <person name="Zimin A.V."/>
            <person name="Pertea G."/>
            <person name="Qi P."/>
            <person name="Bennetzen J.L."/>
            <person name="Dai X."/>
            <person name="Dawson M.W."/>
            <person name="Muller H.G."/>
            <person name="Kugler K."/>
            <person name="Rivarola-Duarte L."/>
            <person name="Spannagl M."/>
            <person name="Mayer K.F.X."/>
            <person name="Lu F.H."/>
            <person name="Bevan M.W."/>
            <person name="Leroy P."/>
            <person name="Li P."/>
            <person name="You F.M."/>
            <person name="Sun Q."/>
            <person name="Liu Z."/>
            <person name="Lyons E."/>
            <person name="Wicker T."/>
            <person name="Salzberg S.L."/>
            <person name="Devos K.M."/>
            <person name="Dvorak J."/>
        </authorList>
    </citation>
    <scope>NUCLEOTIDE SEQUENCE [LARGE SCALE GENOMIC DNA]</scope>
    <source>
        <strain evidence="6">cv. AL8/78</strain>
    </source>
</reference>
<evidence type="ECO:0008006" key="8">
    <source>
        <dbReference type="Google" id="ProtNLM"/>
    </source>
</evidence>
<feature type="region of interest" description="Disordered" evidence="3">
    <location>
        <begin position="128"/>
        <end position="160"/>
    </location>
</feature>
<sequence>MCCLTLKLKKSVSPLRASSDHPEVITGDAEDTQIDESNQGESWVQGLAEGDYCDLSVEERLNALVALVGVATEGNSIRAVLEERLEAANAIKKQMWAEAQLDKRRYKEEFASKVQYNSYTSLKADVIPENNATETTPTPVRNLDIDNDENAGTSNNNEILNQQSNAGNVSYERNGTGQETSATPDNLSVQQYAYADKTRSQLKSYIGHRAEQLYVYRSLPLGQDRRRNRYWQFSTSTSPNDPGSGRIFFESREGYWRVIDSEEVLISFVYI</sequence>
<dbReference type="Pfam" id="PF15612">
    <property type="entry name" value="WHIM1"/>
    <property type="match status" value="1"/>
</dbReference>
<feature type="domain" description="WHIM1" evidence="4">
    <location>
        <begin position="39"/>
        <end position="82"/>
    </location>
</feature>
<dbReference type="Gramene" id="AET3Gv20598900.12">
    <property type="protein sequence ID" value="AET3Gv20598900.12"/>
    <property type="gene ID" value="AET3Gv20598900"/>
</dbReference>
<dbReference type="EnsemblPlants" id="AET3Gv20598900.12">
    <property type="protein sequence ID" value="AET3Gv20598900.12"/>
    <property type="gene ID" value="AET3Gv20598900"/>
</dbReference>
<dbReference type="InterPro" id="IPR044977">
    <property type="entry name" value="RLT1-3"/>
</dbReference>
<feature type="compositionally biased region" description="Polar residues" evidence="3">
    <location>
        <begin position="150"/>
        <end position="160"/>
    </location>
</feature>
<dbReference type="InterPro" id="IPR028941">
    <property type="entry name" value="WHIM2_dom"/>
</dbReference>
<evidence type="ECO:0000256" key="1">
    <source>
        <dbReference type="ARBA" id="ARBA00004123"/>
    </source>
</evidence>
<accession>A0A453F7J9</accession>
<comment type="subcellular location">
    <subcellularLocation>
        <location evidence="1">Nucleus</location>
    </subcellularLocation>
</comment>
<keyword evidence="2" id="KW-0539">Nucleus</keyword>
<evidence type="ECO:0000256" key="2">
    <source>
        <dbReference type="ARBA" id="ARBA00023242"/>
    </source>
</evidence>
<name>A0A453F7J9_AEGTS</name>
<evidence type="ECO:0000259" key="5">
    <source>
        <dbReference type="Pfam" id="PF15613"/>
    </source>
</evidence>
<reference evidence="6" key="4">
    <citation type="submission" date="2019-03" db="UniProtKB">
        <authorList>
            <consortium name="EnsemblPlants"/>
        </authorList>
    </citation>
    <scope>IDENTIFICATION</scope>
</reference>
<reference evidence="7" key="2">
    <citation type="journal article" date="2017" name="Nat. Plants">
        <title>The Aegilops tauschii genome reveals multiple impacts of transposons.</title>
        <authorList>
            <person name="Zhao G."/>
            <person name="Zou C."/>
            <person name="Li K."/>
            <person name="Wang K."/>
            <person name="Li T."/>
            <person name="Gao L."/>
            <person name="Zhang X."/>
            <person name="Wang H."/>
            <person name="Yang Z."/>
            <person name="Liu X."/>
            <person name="Jiang W."/>
            <person name="Mao L."/>
            <person name="Kong X."/>
            <person name="Jiao Y."/>
            <person name="Jia J."/>
        </authorList>
    </citation>
    <scope>NUCLEOTIDE SEQUENCE [LARGE SCALE GENOMIC DNA]</scope>
    <source>
        <strain evidence="7">cv. AL8/78</strain>
    </source>
</reference>
<organism evidence="6 7">
    <name type="scientific">Aegilops tauschii subsp. strangulata</name>
    <name type="common">Goatgrass</name>
    <dbReference type="NCBI Taxonomy" id="200361"/>
    <lineage>
        <taxon>Eukaryota</taxon>
        <taxon>Viridiplantae</taxon>
        <taxon>Streptophyta</taxon>
        <taxon>Embryophyta</taxon>
        <taxon>Tracheophyta</taxon>
        <taxon>Spermatophyta</taxon>
        <taxon>Magnoliopsida</taxon>
        <taxon>Liliopsida</taxon>
        <taxon>Poales</taxon>
        <taxon>Poaceae</taxon>
        <taxon>BOP clade</taxon>
        <taxon>Pooideae</taxon>
        <taxon>Triticodae</taxon>
        <taxon>Triticeae</taxon>
        <taxon>Triticinae</taxon>
        <taxon>Aegilops</taxon>
    </lineage>
</organism>
<keyword evidence="7" id="KW-1185">Reference proteome</keyword>
<evidence type="ECO:0000313" key="7">
    <source>
        <dbReference type="Proteomes" id="UP000015105"/>
    </source>
</evidence>